<evidence type="ECO:0000256" key="1">
    <source>
        <dbReference type="ARBA" id="ARBA00023015"/>
    </source>
</evidence>
<keyword evidence="2" id="KW-0238">DNA-binding</keyword>
<dbReference type="InParanoid" id="A0A3N1G8P0"/>
<reference evidence="5 6" key="1">
    <citation type="journal article" date="2015" name="Stand. Genomic Sci.">
        <title>Genomic Encyclopedia of Bacterial and Archaeal Type Strains, Phase III: the genomes of soil and plant-associated and newly described type strains.</title>
        <authorList>
            <person name="Whitman W.B."/>
            <person name="Woyke T."/>
            <person name="Klenk H.P."/>
            <person name="Zhou Y."/>
            <person name="Lilburn T.G."/>
            <person name="Beck B.J."/>
            <person name="De Vos P."/>
            <person name="Vandamme P."/>
            <person name="Eisen J.A."/>
            <person name="Garrity G."/>
            <person name="Hugenholtz P."/>
            <person name="Kyrpides N.C."/>
        </authorList>
    </citation>
    <scope>NUCLEOTIDE SEQUENCE [LARGE SCALE GENOMIC DNA]</scope>
    <source>
        <strain evidence="5 6">CECT 7306</strain>
    </source>
</reference>
<dbReference type="EMBL" id="RJKN01000012">
    <property type="protein sequence ID" value="ROP26611.1"/>
    <property type="molecule type" value="Genomic_DNA"/>
</dbReference>
<dbReference type="CDD" id="cd07377">
    <property type="entry name" value="WHTH_GntR"/>
    <property type="match status" value="1"/>
</dbReference>
<dbReference type="InterPro" id="IPR050679">
    <property type="entry name" value="Bact_HTH_transcr_reg"/>
</dbReference>
<keyword evidence="1" id="KW-0805">Transcription regulation</keyword>
<proteinExistence type="predicted"/>
<dbReference type="PANTHER" id="PTHR44846:SF16">
    <property type="entry name" value="TRANSCRIPTIONAL REGULATOR PHNF-RELATED"/>
    <property type="match status" value="1"/>
</dbReference>
<feature type="domain" description="HTH gntR-type" evidence="4">
    <location>
        <begin position="28"/>
        <end position="94"/>
    </location>
</feature>
<comment type="caution">
    <text evidence="5">The sequence shown here is derived from an EMBL/GenBank/DDBJ whole genome shotgun (WGS) entry which is preliminary data.</text>
</comment>
<dbReference type="InterPro" id="IPR036388">
    <property type="entry name" value="WH-like_DNA-bd_sf"/>
</dbReference>
<dbReference type="SMART" id="SM00345">
    <property type="entry name" value="HTH_GNTR"/>
    <property type="match status" value="1"/>
</dbReference>
<dbReference type="Gene3D" id="1.10.10.10">
    <property type="entry name" value="Winged helix-like DNA-binding domain superfamily/Winged helix DNA-binding domain"/>
    <property type="match status" value="1"/>
</dbReference>
<dbReference type="SUPFAM" id="SSF46785">
    <property type="entry name" value="Winged helix' DNA-binding domain"/>
    <property type="match status" value="1"/>
</dbReference>
<protein>
    <submittedName>
        <fullName evidence="5">GntR family transcriptional regulator</fullName>
    </submittedName>
</protein>
<evidence type="ECO:0000256" key="3">
    <source>
        <dbReference type="ARBA" id="ARBA00023163"/>
    </source>
</evidence>
<keyword evidence="6" id="KW-1185">Reference proteome</keyword>
<sequence>MPASSSTPAPPAPSDGPLLPRAALDGGLPLYGQVAARLAEDLAGAARGDRLPPERRLGERYGVSRVTLRAALGELERRGMVSSSPSRGWFVEDMKVAGPGRRSPRLQGFADFAAEHGLGTRTDVLHATTRGCTVEEAVTLRMAPGAPLFDLRRLRFLDDHVVVVERNRLPLHLCPALATTDFTQASLYATLRLADPPQVPWRADYSVEARPPEDEERRLLEVDAHVPLLVATQLSYNEEGRPLEYTVAAYRGDRYRFTASITS</sequence>
<keyword evidence="3" id="KW-0804">Transcription</keyword>
<dbReference type="InterPro" id="IPR036390">
    <property type="entry name" value="WH_DNA-bd_sf"/>
</dbReference>
<dbReference type="AlphaFoldDB" id="A0A3N1G8P0"/>
<dbReference type="SUPFAM" id="SSF64288">
    <property type="entry name" value="Chorismate lyase-like"/>
    <property type="match status" value="1"/>
</dbReference>
<dbReference type="Pfam" id="PF00392">
    <property type="entry name" value="GntR"/>
    <property type="match status" value="1"/>
</dbReference>
<dbReference type="PROSITE" id="PS50949">
    <property type="entry name" value="HTH_GNTR"/>
    <property type="match status" value="1"/>
</dbReference>
<dbReference type="GO" id="GO:0003700">
    <property type="term" value="F:DNA-binding transcription factor activity"/>
    <property type="evidence" value="ECO:0007669"/>
    <property type="project" value="InterPro"/>
</dbReference>
<dbReference type="GO" id="GO:0003677">
    <property type="term" value="F:DNA binding"/>
    <property type="evidence" value="ECO:0007669"/>
    <property type="project" value="UniProtKB-KW"/>
</dbReference>
<dbReference type="InterPro" id="IPR011663">
    <property type="entry name" value="UTRA"/>
</dbReference>
<organism evidence="5 6">
    <name type="scientific">Pseudokineococcus lusitanus</name>
    <dbReference type="NCBI Taxonomy" id="763993"/>
    <lineage>
        <taxon>Bacteria</taxon>
        <taxon>Bacillati</taxon>
        <taxon>Actinomycetota</taxon>
        <taxon>Actinomycetes</taxon>
        <taxon>Kineosporiales</taxon>
        <taxon>Kineosporiaceae</taxon>
        <taxon>Pseudokineococcus</taxon>
    </lineage>
</organism>
<dbReference type="Pfam" id="PF07702">
    <property type="entry name" value="UTRA"/>
    <property type="match status" value="1"/>
</dbReference>
<dbReference type="InterPro" id="IPR028978">
    <property type="entry name" value="Chorismate_lyase_/UTRA_dom_sf"/>
</dbReference>
<accession>A0A3N1G8P0</accession>
<gene>
    <name evidence="5" type="ORF">EDC03_3372</name>
</gene>
<name>A0A3N1G8P0_9ACTN</name>
<dbReference type="InterPro" id="IPR000524">
    <property type="entry name" value="Tscrpt_reg_HTH_GntR"/>
</dbReference>
<dbReference type="PRINTS" id="PR00035">
    <property type="entry name" value="HTHGNTR"/>
</dbReference>
<dbReference type="OrthoDB" id="3579313at2"/>
<evidence type="ECO:0000313" key="5">
    <source>
        <dbReference type="EMBL" id="ROP26611.1"/>
    </source>
</evidence>
<evidence type="ECO:0000313" key="6">
    <source>
        <dbReference type="Proteomes" id="UP000276232"/>
    </source>
</evidence>
<dbReference type="PANTHER" id="PTHR44846">
    <property type="entry name" value="MANNOSYL-D-GLYCERATE TRANSPORT/METABOLISM SYSTEM REPRESSOR MNGR-RELATED"/>
    <property type="match status" value="1"/>
</dbReference>
<evidence type="ECO:0000259" key="4">
    <source>
        <dbReference type="PROSITE" id="PS50949"/>
    </source>
</evidence>
<evidence type="ECO:0000256" key="2">
    <source>
        <dbReference type="ARBA" id="ARBA00023125"/>
    </source>
</evidence>
<dbReference type="RefSeq" id="WP_123381427.1">
    <property type="nucleotide sequence ID" value="NZ_RJKN01000012.1"/>
</dbReference>
<dbReference type="SMART" id="SM00866">
    <property type="entry name" value="UTRA"/>
    <property type="match status" value="1"/>
</dbReference>
<dbReference type="Proteomes" id="UP000276232">
    <property type="component" value="Unassembled WGS sequence"/>
</dbReference>
<dbReference type="Gene3D" id="3.40.1410.10">
    <property type="entry name" value="Chorismate lyase-like"/>
    <property type="match status" value="1"/>
</dbReference>